<dbReference type="PANTHER" id="PTHR11579">
    <property type="entry name" value="PROTEIN-L-ISOASPARTATE O-METHYLTRANSFERASE"/>
    <property type="match status" value="1"/>
</dbReference>
<evidence type="ECO:0000313" key="4">
    <source>
        <dbReference type="EMBL" id="KTD61386.1"/>
    </source>
</evidence>
<keyword evidence="4" id="KW-0489">Methyltransferase</keyword>
<evidence type="ECO:0000256" key="2">
    <source>
        <dbReference type="ARBA" id="ARBA00013346"/>
    </source>
</evidence>
<dbReference type="InterPro" id="IPR000682">
    <property type="entry name" value="PCMT"/>
</dbReference>
<name>A0A0W0YWX2_LEGSP</name>
<protein>
    <recommendedName>
        <fullName evidence="2">Protein-L-isoaspartate O-methyltransferase</fullName>
    </recommendedName>
    <alternativeName>
        <fullName evidence="3">Protein L-isoaspartyl methyltransferase</fullName>
    </alternativeName>
</protein>
<dbReference type="SUPFAM" id="SSF53335">
    <property type="entry name" value="S-adenosyl-L-methionine-dependent methyltransferases"/>
    <property type="match status" value="1"/>
</dbReference>
<evidence type="ECO:0000313" key="5">
    <source>
        <dbReference type="Proteomes" id="UP000054877"/>
    </source>
</evidence>
<dbReference type="GO" id="GO:0032259">
    <property type="term" value="P:methylation"/>
    <property type="evidence" value="ECO:0007669"/>
    <property type="project" value="UniProtKB-KW"/>
</dbReference>
<dbReference type="Gene3D" id="3.40.50.150">
    <property type="entry name" value="Vaccinia Virus protein VP39"/>
    <property type="match status" value="1"/>
</dbReference>
<dbReference type="EMBL" id="LNYX01000032">
    <property type="protein sequence ID" value="KTD61386.1"/>
    <property type="molecule type" value="Genomic_DNA"/>
</dbReference>
<organism evidence="4 5">
    <name type="scientific">Legionella spiritensis</name>
    <dbReference type="NCBI Taxonomy" id="452"/>
    <lineage>
        <taxon>Bacteria</taxon>
        <taxon>Pseudomonadati</taxon>
        <taxon>Pseudomonadota</taxon>
        <taxon>Gammaproteobacteria</taxon>
        <taxon>Legionellales</taxon>
        <taxon>Legionellaceae</taxon>
        <taxon>Legionella</taxon>
    </lineage>
</organism>
<sequence length="217" mass="24392">MISQNARINMVKQQLRTGDVLDETILELYDTIPRHDFVPATMRDFAYSDMQIPLGYGERMMTPLEEGKILQALALNGHETVLEVGTGSGYLTALLSRLSHKVISIDYYADFTGNARKNLEQHQCNNVELLTGDGCRGWLDKAPFEVMILTGAVETITETHRLQILPGGKLCAIVGKDPVMQCKLFSLDFQGNWEETVLFDTNIPPLIDKLKPKEFVF</sequence>
<keyword evidence="4" id="KW-0808">Transferase</keyword>
<dbReference type="InterPro" id="IPR029063">
    <property type="entry name" value="SAM-dependent_MTases_sf"/>
</dbReference>
<dbReference type="AlphaFoldDB" id="A0A0W0YWX2"/>
<dbReference type="Proteomes" id="UP000054877">
    <property type="component" value="Unassembled WGS sequence"/>
</dbReference>
<dbReference type="PANTHER" id="PTHR11579:SF18">
    <property type="entry name" value="PROTEIN-L-ISOASPARTATE O-METHYLTRANSFERASE"/>
    <property type="match status" value="1"/>
</dbReference>
<keyword evidence="5" id="KW-1185">Reference proteome</keyword>
<dbReference type="Pfam" id="PF01135">
    <property type="entry name" value="PCMT"/>
    <property type="match status" value="1"/>
</dbReference>
<gene>
    <name evidence="4" type="primary">pcm</name>
    <name evidence="4" type="ORF">Lspi_2628</name>
</gene>
<proteinExistence type="inferred from homology"/>
<dbReference type="STRING" id="452.Lspi_2628"/>
<evidence type="ECO:0000256" key="3">
    <source>
        <dbReference type="ARBA" id="ARBA00030757"/>
    </source>
</evidence>
<dbReference type="PATRIC" id="fig|452.5.peg.2909"/>
<comment type="similarity">
    <text evidence="1">Belongs to the methyltransferase superfamily. L-isoaspartyl/D-aspartyl protein methyltransferase family.</text>
</comment>
<dbReference type="GO" id="GO:0005737">
    <property type="term" value="C:cytoplasm"/>
    <property type="evidence" value="ECO:0007669"/>
    <property type="project" value="TreeGrafter"/>
</dbReference>
<reference evidence="4 5" key="1">
    <citation type="submission" date="2015-11" db="EMBL/GenBank/DDBJ databases">
        <title>Genomic analysis of 38 Legionella species identifies large and diverse effector repertoires.</title>
        <authorList>
            <person name="Burstein D."/>
            <person name="Amaro F."/>
            <person name="Zusman T."/>
            <person name="Lifshitz Z."/>
            <person name="Cohen O."/>
            <person name="Gilbert J.A."/>
            <person name="Pupko T."/>
            <person name="Shuman H.A."/>
            <person name="Segal G."/>
        </authorList>
    </citation>
    <scope>NUCLEOTIDE SEQUENCE [LARGE SCALE GENOMIC DNA]</scope>
    <source>
        <strain evidence="4 5">Mt.St.Helens-9</strain>
    </source>
</reference>
<dbReference type="RefSeq" id="WP_058484545.1">
    <property type="nucleotide sequence ID" value="NZ_CAAAII010000007.1"/>
</dbReference>
<comment type="caution">
    <text evidence="4">The sequence shown here is derived from an EMBL/GenBank/DDBJ whole genome shotgun (WGS) entry which is preliminary data.</text>
</comment>
<dbReference type="CDD" id="cd02440">
    <property type="entry name" value="AdoMet_MTases"/>
    <property type="match status" value="1"/>
</dbReference>
<evidence type="ECO:0000256" key="1">
    <source>
        <dbReference type="ARBA" id="ARBA00005369"/>
    </source>
</evidence>
<dbReference type="GO" id="GO:0004719">
    <property type="term" value="F:protein-L-isoaspartate (D-aspartate) O-methyltransferase activity"/>
    <property type="evidence" value="ECO:0007669"/>
    <property type="project" value="InterPro"/>
</dbReference>
<accession>A0A0W0YWX2</accession>
<dbReference type="OrthoDB" id="9810066at2"/>